<dbReference type="GO" id="GO:0046872">
    <property type="term" value="F:metal ion binding"/>
    <property type="evidence" value="ECO:0007669"/>
    <property type="project" value="UniProtKB-KW"/>
</dbReference>
<proteinExistence type="inferred from homology"/>
<accession>A0A6J4K3K4</accession>
<evidence type="ECO:0008006" key="4">
    <source>
        <dbReference type="Google" id="ProtNLM"/>
    </source>
</evidence>
<gene>
    <name evidence="3" type="ORF">AVDCRST_MAG93-4148</name>
</gene>
<evidence type="ECO:0000313" key="3">
    <source>
        <dbReference type="EMBL" id="CAA9294474.1"/>
    </source>
</evidence>
<reference evidence="3" key="1">
    <citation type="submission" date="2020-02" db="EMBL/GenBank/DDBJ databases">
        <authorList>
            <person name="Meier V. D."/>
        </authorList>
    </citation>
    <scope>NUCLEOTIDE SEQUENCE</scope>
    <source>
        <strain evidence="3">AVDCRST_MAG93</strain>
    </source>
</reference>
<dbReference type="EMBL" id="CADCTR010001404">
    <property type="protein sequence ID" value="CAA9294474.1"/>
    <property type="molecule type" value="Genomic_DNA"/>
</dbReference>
<dbReference type="InterPro" id="IPR007837">
    <property type="entry name" value="DinB"/>
</dbReference>
<dbReference type="Gene3D" id="1.20.120.450">
    <property type="entry name" value="dinb family like domain"/>
    <property type="match status" value="1"/>
</dbReference>
<keyword evidence="2" id="KW-0479">Metal-binding</keyword>
<dbReference type="InterPro" id="IPR034660">
    <property type="entry name" value="DinB/YfiT-like"/>
</dbReference>
<dbReference type="AlphaFoldDB" id="A0A6J4K3K4"/>
<evidence type="ECO:0000256" key="1">
    <source>
        <dbReference type="ARBA" id="ARBA00008635"/>
    </source>
</evidence>
<dbReference type="Pfam" id="PF05163">
    <property type="entry name" value="DinB"/>
    <property type="match status" value="1"/>
</dbReference>
<dbReference type="SUPFAM" id="SSF109854">
    <property type="entry name" value="DinB/YfiT-like putative metalloenzymes"/>
    <property type="match status" value="1"/>
</dbReference>
<organism evidence="3">
    <name type="scientific">uncultured Chloroflexia bacterium</name>
    <dbReference type="NCBI Taxonomy" id="1672391"/>
    <lineage>
        <taxon>Bacteria</taxon>
        <taxon>Bacillati</taxon>
        <taxon>Chloroflexota</taxon>
        <taxon>Chloroflexia</taxon>
        <taxon>environmental samples</taxon>
    </lineage>
</organism>
<sequence length="165" mass="18849">MSTNTDIVPTFITPDALLEHWQGHRRLTRRVIEAFPEDKLFTFQPASPMRSFGALALEVIHMVVPTLEGLATGNWNNPNWEEIARSQTTKADVLALWDETTEALQARWNRLPGATFDEVHNVFGYMTEPGSIAVLYLIDNEIHHRAQGYVYLRLLGVEPPAFYER</sequence>
<evidence type="ECO:0000256" key="2">
    <source>
        <dbReference type="ARBA" id="ARBA00022723"/>
    </source>
</evidence>
<name>A0A6J4K3K4_9CHLR</name>
<protein>
    <recommendedName>
        <fullName evidence="4">Damage-inducible protein DinB</fullName>
    </recommendedName>
</protein>
<comment type="similarity">
    <text evidence="1">Belongs to the DinB family.</text>
</comment>